<keyword evidence="3" id="KW-1185">Reference proteome</keyword>
<organism evidence="2 3">
    <name type="scientific">Arxiozyma heterogenica</name>
    <dbReference type="NCBI Taxonomy" id="278026"/>
    <lineage>
        <taxon>Eukaryota</taxon>
        <taxon>Fungi</taxon>
        <taxon>Dikarya</taxon>
        <taxon>Ascomycota</taxon>
        <taxon>Saccharomycotina</taxon>
        <taxon>Saccharomycetes</taxon>
        <taxon>Saccharomycetales</taxon>
        <taxon>Saccharomycetaceae</taxon>
        <taxon>Arxiozyma</taxon>
    </lineage>
</organism>
<keyword evidence="1" id="KW-1133">Transmembrane helix</keyword>
<dbReference type="AlphaFoldDB" id="A0AAN7W314"/>
<keyword evidence="1" id="KW-0472">Membrane</keyword>
<accession>A0AAN7W314</accession>
<dbReference type="EMBL" id="JAWIZZ010000045">
    <property type="protein sequence ID" value="KAK5780111.1"/>
    <property type="molecule type" value="Genomic_DNA"/>
</dbReference>
<dbReference type="GO" id="GO:0070917">
    <property type="term" value="F:inositol phosphoceramide synthase regulator activity"/>
    <property type="evidence" value="ECO:0007669"/>
    <property type="project" value="InterPro"/>
</dbReference>
<gene>
    <name evidence="2" type="ORF">RI543_002653</name>
</gene>
<comment type="caution">
    <text evidence="2">The sequence shown here is derived from an EMBL/GenBank/DDBJ whole genome shotgun (WGS) entry which is preliminary data.</text>
</comment>
<dbReference type="Proteomes" id="UP001306508">
    <property type="component" value="Unassembled WGS sequence"/>
</dbReference>
<evidence type="ECO:0000313" key="3">
    <source>
        <dbReference type="Proteomes" id="UP001306508"/>
    </source>
</evidence>
<proteinExistence type="predicted"/>
<keyword evidence="1" id="KW-0812">Transmembrane</keyword>
<dbReference type="Pfam" id="PF08552">
    <property type="entry name" value="Kei1"/>
    <property type="match status" value="1"/>
</dbReference>
<protein>
    <submittedName>
        <fullName evidence="2">Uncharacterized protein</fullName>
    </submittedName>
</protein>
<sequence length="98" mass="11638">MDVNIINLLNKRGESQASQGASAQYEYAITIMITMVSILFRLYYNCVLASFVQELLRNPKFLVDQDDIAQDLKNKNIIIRFWIKSQRISYHWCRRFLM</sequence>
<dbReference type="GO" id="GO:0016020">
    <property type="term" value="C:membrane"/>
    <property type="evidence" value="ECO:0007669"/>
    <property type="project" value="GOC"/>
</dbReference>
<dbReference type="InterPro" id="IPR013862">
    <property type="entry name" value="Kei1"/>
</dbReference>
<evidence type="ECO:0000256" key="1">
    <source>
        <dbReference type="SAM" id="Phobius"/>
    </source>
</evidence>
<name>A0AAN7W314_9SACH</name>
<feature type="transmembrane region" description="Helical" evidence="1">
    <location>
        <begin position="27"/>
        <end position="52"/>
    </location>
</feature>
<dbReference type="GO" id="GO:0006673">
    <property type="term" value="P:inositol phosphoceramide metabolic process"/>
    <property type="evidence" value="ECO:0007669"/>
    <property type="project" value="InterPro"/>
</dbReference>
<reference evidence="3" key="1">
    <citation type="submission" date="2023-07" db="EMBL/GenBank/DDBJ databases">
        <title>A draft genome of Kazachstania heterogenica Y-27499.</title>
        <authorList>
            <person name="Donic C."/>
            <person name="Kralova J.S."/>
            <person name="Fidel L."/>
            <person name="Ben-Dor S."/>
            <person name="Jung S."/>
        </authorList>
    </citation>
    <scope>NUCLEOTIDE SEQUENCE [LARGE SCALE GENOMIC DNA]</scope>
    <source>
        <strain evidence="3">Y27499</strain>
    </source>
</reference>
<evidence type="ECO:0000313" key="2">
    <source>
        <dbReference type="EMBL" id="KAK5780111.1"/>
    </source>
</evidence>